<feature type="domain" description="Peptidase M13 N-terminal" evidence="11">
    <location>
        <begin position="173"/>
        <end position="572"/>
    </location>
</feature>
<gene>
    <name evidence="12" type="ORF">QR680_000260</name>
</gene>
<dbReference type="AlphaFoldDB" id="A0AA39GW14"/>
<dbReference type="Gene3D" id="1.10.1380.10">
    <property type="entry name" value="Neutral endopeptidase , domain2"/>
    <property type="match status" value="1"/>
</dbReference>
<keyword evidence="3" id="KW-0645">Protease</keyword>
<feature type="region of interest" description="Disordered" evidence="8">
    <location>
        <begin position="27"/>
        <end position="65"/>
    </location>
</feature>
<evidence type="ECO:0000256" key="9">
    <source>
        <dbReference type="SAM" id="Phobius"/>
    </source>
</evidence>
<keyword evidence="9" id="KW-0812">Transmembrane</keyword>
<evidence type="ECO:0000256" key="5">
    <source>
        <dbReference type="ARBA" id="ARBA00022801"/>
    </source>
</evidence>
<dbReference type="PANTHER" id="PTHR11733">
    <property type="entry name" value="ZINC METALLOPROTEASE FAMILY M13 NEPRILYSIN-RELATED"/>
    <property type="match status" value="1"/>
</dbReference>
<evidence type="ECO:0000256" key="2">
    <source>
        <dbReference type="ARBA" id="ARBA00007357"/>
    </source>
</evidence>
<evidence type="ECO:0000259" key="10">
    <source>
        <dbReference type="Pfam" id="PF01431"/>
    </source>
</evidence>
<feature type="domain" description="Peptidase M13 C-terminal" evidence="10">
    <location>
        <begin position="632"/>
        <end position="838"/>
    </location>
</feature>
<dbReference type="GO" id="GO:0005886">
    <property type="term" value="C:plasma membrane"/>
    <property type="evidence" value="ECO:0007669"/>
    <property type="project" value="TreeGrafter"/>
</dbReference>
<accession>A0AA39GW14</accession>
<dbReference type="Pfam" id="PF05649">
    <property type="entry name" value="Peptidase_M13_N"/>
    <property type="match status" value="1"/>
</dbReference>
<keyword evidence="9" id="KW-0472">Membrane</keyword>
<evidence type="ECO:0000256" key="4">
    <source>
        <dbReference type="ARBA" id="ARBA00022723"/>
    </source>
</evidence>
<keyword evidence="4" id="KW-0479">Metal-binding</keyword>
<dbReference type="Gene3D" id="3.40.390.10">
    <property type="entry name" value="Collagenase (Catalytic Domain)"/>
    <property type="match status" value="1"/>
</dbReference>
<evidence type="ECO:0000256" key="8">
    <source>
        <dbReference type="SAM" id="MobiDB-lite"/>
    </source>
</evidence>
<evidence type="ECO:0000256" key="3">
    <source>
        <dbReference type="ARBA" id="ARBA00022670"/>
    </source>
</evidence>
<dbReference type="SUPFAM" id="SSF55486">
    <property type="entry name" value="Metalloproteases ('zincins'), catalytic domain"/>
    <property type="match status" value="1"/>
</dbReference>
<evidence type="ECO:0008006" key="14">
    <source>
        <dbReference type="Google" id="ProtNLM"/>
    </source>
</evidence>
<sequence>MPSFYPPDYVHLKMGGTNESQMQLMAMQDGTPTETSSPRSSSPMSADAPSATTATADDTLSPLPRIMYKDGGNGKSTIRWWYNRTKMERALLLFILFLLSLLAFTLLALACSQGQSDKVAKTCASDSSGTTVGNTDAPVANMPPTEHEEICTTEGCVQAANNLIMAMNNSVDPCENFYEYACGKWNRNHPIPDDMFAFGTFAFVREHMRQQMRVLLESEVVSKSRAVQMVKDSYKICMNVTELRKKKTKPLQKGFEDIGYWPMLHPDKWAKEKFNMTELLAQTRRQYGNEVFFQIYVYADAKNTKQNRLYIDQGVLGLGRGSRDYYLNSTMFSNHLQAYKKYIRQVVEIFMDDGNFTRDSEELLADELAIIEFEKKLATIIVPEDDRRNNTRMYNKHRVADLKEMIPQVEWLSFFRGIMPKSMETFVDENTEIIVNEVEYLKNVSQLIASTDERILANYVIWRLVQSSIKLFDDRFDDIKQDLVRVMTGQETKSARWKGCIQSTVSYLPLAAGSIYIEEHFHKNDKQEALLMIDNLRAAFIELVKDSNWMNEETKTVAIEKARNIINHIGYPDFIQVDAKLDDYYKNLHVTANDTYFELFMKVLIWTQEKEFFRLREPFDKNEFDVSPAVVNAFYSPEKNAITFPAGILQPPFFSGSFPKAVNYGSIGAVIGHEITHGFDDQGSQFDKDGNLENWWNNDSLAGFQERKKCIIDQYSQYKVPGTDFKINGKLTQGENIADNGGVKEAYRAYRKYIVKRGSEEPKLPGLQHLSNDQVFFLSYAHFWCGHKKDAAAVQQVLTDEHSPEIFRVIGVLSNLKEFSKAYNCPKNSRLNPEQRCVVW</sequence>
<comment type="similarity">
    <text evidence="2">Belongs to the peptidase M13 family.</text>
</comment>
<evidence type="ECO:0000313" key="12">
    <source>
        <dbReference type="EMBL" id="KAK0393534.1"/>
    </source>
</evidence>
<dbReference type="PROSITE" id="PS51885">
    <property type="entry name" value="NEPRILYSIN"/>
    <property type="match status" value="1"/>
</dbReference>
<name>A0AA39GW14_9BILA</name>
<reference evidence="12" key="1">
    <citation type="submission" date="2023-06" db="EMBL/GenBank/DDBJ databases">
        <title>Genomic analysis of the entomopathogenic nematode Steinernema hermaphroditum.</title>
        <authorList>
            <person name="Schwarz E.M."/>
            <person name="Heppert J.K."/>
            <person name="Baniya A."/>
            <person name="Schwartz H.T."/>
            <person name="Tan C.-H."/>
            <person name="Antoshechkin I."/>
            <person name="Sternberg P.W."/>
            <person name="Goodrich-Blair H."/>
            <person name="Dillman A.R."/>
        </authorList>
    </citation>
    <scope>NUCLEOTIDE SEQUENCE</scope>
    <source>
        <strain evidence="12">PS9179</strain>
        <tissue evidence="12">Whole animal</tissue>
    </source>
</reference>
<dbReference type="InterPro" id="IPR042089">
    <property type="entry name" value="Peptidase_M13_dom_2"/>
</dbReference>
<dbReference type="GO" id="GO:0004222">
    <property type="term" value="F:metalloendopeptidase activity"/>
    <property type="evidence" value="ECO:0007669"/>
    <property type="project" value="InterPro"/>
</dbReference>
<keyword evidence="7" id="KW-0482">Metalloprotease</keyword>
<dbReference type="PRINTS" id="PR00786">
    <property type="entry name" value="NEPRILYSIN"/>
</dbReference>
<proteinExistence type="inferred from homology"/>
<evidence type="ECO:0000256" key="6">
    <source>
        <dbReference type="ARBA" id="ARBA00022833"/>
    </source>
</evidence>
<feature type="transmembrane region" description="Helical" evidence="9">
    <location>
        <begin position="90"/>
        <end position="110"/>
    </location>
</feature>
<evidence type="ECO:0000256" key="1">
    <source>
        <dbReference type="ARBA" id="ARBA00001947"/>
    </source>
</evidence>
<keyword evidence="9" id="KW-1133">Transmembrane helix</keyword>
<keyword evidence="13" id="KW-1185">Reference proteome</keyword>
<dbReference type="CDD" id="cd08662">
    <property type="entry name" value="M13"/>
    <property type="match status" value="1"/>
</dbReference>
<dbReference type="GO" id="GO:0046872">
    <property type="term" value="F:metal ion binding"/>
    <property type="evidence" value="ECO:0007669"/>
    <property type="project" value="UniProtKB-KW"/>
</dbReference>
<evidence type="ECO:0000259" key="11">
    <source>
        <dbReference type="Pfam" id="PF05649"/>
    </source>
</evidence>
<keyword evidence="5" id="KW-0378">Hydrolase</keyword>
<evidence type="ECO:0000256" key="7">
    <source>
        <dbReference type="ARBA" id="ARBA00023049"/>
    </source>
</evidence>
<dbReference type="InterPro" id="IPR008753">
    <property type="entry name" value="Peptidase_M13_N"/>
</dbReference>
<comment type="caution">
    <text evidence="12">The sequence shown here is derived from an EMBL/GenBank/DDBJ whole genome shotgun (WGS) entry which is preliminary data.</text>
</comment>
<protein>
    <recommendedName>
        <fullName evidence="14">Peptidase M13 C-terminal domain-containing protein</fullName>
    </recommendedName>
</protein>
<dbReference type="InterPro" id="IPR024079">
    <property type="entry name" value="MetalloPept_cat_dom_sf"/>
</dbReference>
<dbReference type="Pfam" id="PF01431">
    <property type="entry name" value="Peptidase_M13"/>
    <property type="match status" value="1"/>
</dbReference>
<dbReference type="InterPro" id="IPR018497">
    <property type="entry name" value="Peptidase_M13_C"/>
</dbReference>
<dbReference type="GO" id="GO:0016485">
    <property type="term" value="P:protein processing"/>
    <property type="evidence" value="ECO:0007669"/>
    <property type="project" value="TreeGrafter"/>
</dbReference>
<dbReference type="InterPro" id="IPR000718">
    <property type="entry name" value="Peptidase_M13"/>
</dbReference>
<feature type="compositionally biased region" description="Low complexity" evidence="8">
    <location>
        <begin position="31"/>
        <end position="62"/>
    </location>
</feature>
<evidence type="ECO:0000313" key="13">
    <source>
        <dbReference type="Proteomes" id="UP001175271"/>
    </source>
</evidence>
<dbReference type="PANTHER" id="PTHR11733:SF239">
    <property type="entry name" value="NEPRILYSIN-11"/>
    <property type="match status" value="1"/>
</dbReference>
<keyword evidence="6" id="KW-0862">Zinc</keyword>
<organism evidence="12 13">
    <name type="scientific">Steinernema hermaphroditum</name>
    <dbReference type="NCBI Taxonomy" id="289476"/>
    <lineage>
        <taxon>Eukaryota</taxon>
        <taxon>Metazoa</taxon>
        <taxon>Ecdysozoa</taxon>
        <taxon>Nematoda</taxon>
        <taxon>Chromadorea</taxon>
        <taxon>Rhabditida</taxon>
        <taxon>Tylenchina</taxon>
        <taxon>Panagrolaimomorpha</taxon>
        <taxon>Strongyloidoidea</taxon>
        <taxon>Steinernematidae</taxon>
        <taxon>Steinernema</taxon>
    </lineage>
</organism>
<dbReference type="EMBL" id="JAUCMV010000005">
    <property type="protein sequence ID" value="KAK0393534.1"/>
    <property type="molecule type" value="Genomic_DNA"/>
</dbReference>
<comment type="cofactor">
    <cofactor evidence="1">
        <name>Zn(2+)</name>
        <dbReference type="ChEBI" id="CHEBI:29105"/>
    </cofactor>
</comment>
<dbReference type="Proteomes" id="UP001175271">
    <property type="component" value="Unassembled WGS sequence"/>
</dbReference>